<feature type="signal peptide" evidence="2">
    <location>
        <begin position="1"/>
        <end position="22"/>
    </location>
</feature>
<organism evidence="3 4">
    <name type="scientific">Orbilia oligospora</name>
    <name type="common">Nematode-trapping fungus</name>
    <name type="synonym">Arthrobotrys oligospora</name>
    <dbReference type="NCBI Taxonomy" id="2813651"/>
    <lineage>
        <taxon>Eukaryota</taxon>
        <taxon>Fungi</taxon>
        <taxon>Dikarya</taxon>
        <taxon>Ascomycota</taxon>
        <taxon>Pezizomycotina</taxon>
        <taxon>Orbiliomycetes</taxon>
        <taxon>Orbiliales</taxon>
        <taxon>Orbiliaceae</taxon>
        <taxon>Orbilia</taxon>
    </lineage>
</organism>
<evidence type="ECO:0000256" key="2">
    <source>
        <dbReference type="SAM" id="SignalP"/>
    </source>
</evidence>
<feature type="compositionally biased region" description="Low complexity" evidence="1">
    <location>
        <begin position="181"/>
        <end position="300"/>
    </location>
</feature>
<reference evidence="3 4" key="1">
    <citation type="submission" date="2019-03" db="EMBL/GenBank/DDBJ databases">
        <title>Nematode-trapping fungi genome.</title>
        <authorList>
            <person name="Vidal-Diez De Ulzurrun G."/>
        </authorList>
    </citation>
    <scope>NUCLEOTIDE SEQUENCE [LARGE SCALE GENOMIC DNA]</scope>
    <source>
        <strain evidence="3 4">TWF154</strain>
    </source>
</reference>
<dbReference type="EMBL" id="SOZJ01000001">
    <property type="protein sequence ID" value="TGJ73232.1"/>
    <property type="molecule type" value="Genomic_DNA"/>
</dbReference>
<evidence type="ECO:0000256" key="1">
    <source>
        <dbReference type="SAM" id="MobiDB-lite"/>
    </source>
</evidence>
<protein>
    <recommendedName>
        <fullName evidence="5">Apple domain-containing protein</fullName>
    </recommendedName>
</protein>
<feature type="region of interest" description="Disordered" evidence="1">
    <location>
        <begin position="142"/>
        <end position="372"/>
    </location>
</feature>
<proteinExistence type="predicted"/>
<comment type="caution">
    <text evidence="3">The sequence shown here is derived from an EMBL/GenBank/DDBJ whole genome shotgun (WGS) entry which is preliminary data.</text>
</comment>
<evidence type="ECO:0008006" key="5">
    <source>
        <dbReference type="Google" id="ProtNLM"/>
    </source>
</evidence>
<keyword evidence="2" id="KW-0732">Signal</keyword>
<name>A0A8H2HYG1_ORBOL</name>
<dbReference type="AlphaFoldDB" id="A0A8H2HYG1"/>
<dbReference type="OrthoDB" id="5410025at2759"/>
<dbReference type="Proteomes" id="UP000297595">
    <property type="component" value="Unassembled WGS sequence"/>
</dbReference>
<accession>A0A8H2HYG1</accession>
<gene>
    <name evidence="3" type="ORF">EYR41_000341</name>
</gene>
<feature type="compositionally biased region" description="Low complexity" evidence="1">
    <location>
        <begin position="319"/>
        <end position="366"/>
    </location>
</feature>
<evidence type="ECO:0000313" key="3">
    <source>
        <dbReference type="EMBL" id="TGJ73232.1"/>
    </source>
</evidence>
<sequence length="692" mass="72812">MVNRTFTAALAVTTIFSFTAEANPHQYRHHHLRRATTPSYTLVYSGVKRVPDFDDCIDFTTLESSGTYSTVAKECASTADVPNTGAKFFAVYQTDDQKGTSFWWCGWWETTISDMADVTESYQEDGDAIYKAYGYNFTPPASSLTSSSSVKGSTSSSASTKGGTSTPASVKGTASTSTKVASPTSSSAKGAASTSVSSTTPVVNPSKSDSSTSAVKKSSSTSGTDAKPSSTSLKTTSTSSTINASISSAGSASSSANTSPSSASFLTSGNTSSSTHTGKTKLKTSSSSSTSSSTGTVSATPNVGSDLPATPTTLAKKASSTGSSSSPTGNTSSSIKKTSSSSAGKISSTTPSATTTSKVGTSSSGSQAPGKVSIQITPTGVTTVTYVATTTGIAGFSFVKGAINAAPSQNIINYWISDTDLNAKSPQVSCANHCSSDSSCKSFAVWAQKTWFNCVIYSVATTTSILETSNITTLDDGSISSAIIFNKGKGTNLSLKYSFENPKCGMKGFLWNSNAFPDSGLDDIDDIVTCANYCKSQSGCLTYEWQPSIQRCQTWNKDMFAAGYLTYDPTSTTFWYDLKCDVSKALSPTFRNTRLTADQKTKYCGIKGNYNRAASDNTYKVYNVATADECGKWCHVYPVFNSYRWSTTDGSCICQAPSIGMAVIANSSSTDVHYSMDCYPKMYYLYTNMTDL</sequence>
<feature type="chain" id="PRO_5034038872" description="Apple domain-containing protein" evidence="2">
    <location>
        <begin position="23"/>
        <end position="692"/>
    </location>
</feature>
<evidence type="ECO:0000313" key="4">
    <source>
        <dbReference type="Proteomes" id="UP000297595"/>
    </source>
</evidence>
<feature type="compositionally biased region" description="Low complexity" evidence="1">
    <location>
        <begin position="142"/>
        <end position="169"/>
    </location>
</feature>